<gene>
    <name evidence="2" type="ORF">EAH69_02745</name>
</gene>
<proteinExistence type="predicted"/>
<dbReference type="OrthoDB" id="1068986at2"/>
<reference evidence="2 3" key="1">
    <citation type="submission" date="2018-10" db="EMBL/GenBank/DDBJ databases">
        <authorList>
            <person name="Chen X."/>
        </authorList>
    </citation>
    <scope>NUCLEOTIDE SEQUENCE [LARGE SCALE GENOMIC DNA]</scope>
    <source>
        <strain evidence="2 3">YIM 102668</strain>
    </source>
</reference>
<protein>
    <submittedName>
        <fullName evidence="2">GLPGLI family protein</fullName>
    </submittedName>
</protein>
<keyword evidence="3" id="KW-1185">Reference proteome</keyword>
<dbReference type="InterPro" id="IPR005901">
    <property type="entry name" value="GLPGLI"/>
</dbReference>
<keyword evidence="1" id="KW-0732">Signal</keyword>
<dbReference type="Pfam" id="PF09697">
    <property type="entry name" value="Porph_ging"/>
    <property type="match status" value="1"/>
</dbReference>
<evidence type="ECO:0000256" key="1">
    <source>
        <dbReference type="SAM" id="SignalP"/>
    </source>
</evidence>
<feature type="chain" id="PRO_5018259847" evidence="1">
    <location>
        <begin position="19"/>
        <end position="234"/>
    </location>
</feature>
<name>A0A3L9MI82_9FLAO</name>
<dbReference type="NCBIfam" id="TIGR01200">
    <property type="entry name" value="GLPGLI"/>
    <property type="match status" value="1"/>
</dbReference>
<comment type="caution">
    <text evidence="2">The sequence shown here is derived from an EMBL/GenBank/DDBJ whole genome shotgun (WGS) entry which is preliminary data.</text>
</comment>
<dbReference type="EMBL" id="RDOJ01000003">
    <property type="protein sequence ID" value="RLZ11856.1"/>
    <property type="molecule type" value="Genomic_DNA"/>
</dbReference>
<dbReference type="Proteomes" id="UP000275348">
    <property type="component" value="Unassembled WGS sequence"/>
</dbReference>
<organism evidence="2 3">
    <name type="scientific">Faecalibacter macacae</name>
    <dbReference type="NCBI Taxonomy" id="1859289"/>
    <lineage>
        <taxon>Bacteria</taxon>
        <taxon>Pseudomonadati</taxon>
        <taxon>Bacteroidota</taxon>
        <taxon>Flavobacteriia</taxon>
        <taxon>Flavobacteriales</taxon>
        <taxon>Weeksellaceae</taxon>
        <taxon>Faecalibacter</taxon>
    </lineage>
</organism>
<evidence type="ECO:0000313" key="2">
    <source>
        <dbReference type="EMBL" id="RLZ11856.1"/>
    </source>
</evidence>
<dbReference type="AlphaFoldDB" id="A0A3L9MI82"/>
<accession>A0A3L9MI82</accession>
<feature type="signal peptide" evidence="1">
    <location>
        <begin position="1"/>
        <end position="18"/>
    </location>
</feature>
<dbReference type="RefSeq" id="WP_121933666.1">
    <property type="nucleotide sequence ID" value="NZ_RDOJ01000003.1"/>
</dbReference>
<evidence type="ECO:0000313" key="3">
    <source>
        <dbReference type="Proteomes" id="UP000275348"/>
    </source>
</evidence>
<sequence length="234" mass="27209">MKNILIVFQLLITSFVFAQTESIKATYTAEFIFDFEQSKEIFPKELQPAFKSAIDKGIFIDFILESNNKFSVFKANTKINNAQDESNMIVQELLASEQNPLFKDFSKNKYYKQFDINVKTYLVKENLPNYNWKLTKEKSVINGYNVTKAIGEDLEGNEIIAWYSSDIKYKDGPHNFANLPGLILKLEFETELFKTIFTINQLEILEQPLIISLPKKGKIVTFEEMRKEINIINQ</sequence>